<organism evidence="1 2">
    <name type="scientific">Rhabditophanes sp. KR3021</name>
    <dbReference type="NCBI Taxonomy" id="114890"/>
    <lineage>
        <taxon>Eukaryota</taxon>
        <taxon>Metazoa</taxon>
        <taxon>Ecdysozoa</taxon>
        <taxon>Nematoda</taxon>
        <taxon>Chromadorea</taxon>
        <taxon>Rhabditida</taxon>
        <taxon>Tylenchina</taxon>
        <taxon>Panagrolaimomorpha</taxon>
        <taxon>Strongyloidoidea</taxon>
        <taxon>Alloionematidae</taxon>
        <taxon>Rhabditophanes</taxon>
    </lineage>
</organism>
<evidence type="ECO:0000313" key="2">
    <source>
        <dbReference type="WBParaSite" id="RSKR_0000656800.1"/>
    </source>
</evidence>
<dbReference type="Proteomes" id="UP000095286">
    <property type="component" value="Unplaced"/>
</dbReference>
<proteinExistence type="predicted"/>
<protein>
    <submittedName>
        <fullName evidence="2">CUB domain-containing protein</fullName>
    </submittedName>
</protein>
<name>A0AC35U240_9BILA</name>
<evidence type="ECO:0000313" key="1">
    <source>
        <dbReference type="Proteomes" id="UP000095286"/>
    </source>
</evidence>
<accession>A0AC35U240</accession>
<sequence>MVKGQLGLFLIFVGANFGLCQHQVGPPSQPDRPDCSASWQSVDLSFVAQLSQCTDYEEGGGVPCSPNNPTTCTGRNPFCAQTEDKANFKCCSDVIQDSIEMPHLHQDQIKPVCPNGAIPFKMPHVMLCAPEIVNICPTEFTCVEAGNGHLLPPESRSLCCKTTTLYSFAKVFLELGLSPRLIPNPPIHAIDYVTLNVHTSALDHAPEIRTGDHFVLAPYRLLEPAYLKKVSLYHGQNNGSYLHVLLFDPNSQTETLQFYYDRKSLGNKDIDLDVPIPDGGFISKRIINQRTTEYHQANEPPSLNFKQNYRKMWVVMVYKTVDPITRLYVSVSTDFNAQYKNAQEFLKSSTAQRLGAPIGGAYFYVEFCLHHLLMSLYFSLQLIKDGEKRSFLDDLWLSFWVLEWIK</sequence>
<dbReference type="WBParaSite" id="RSKR_0000656800.1">
    <property type="protein sequence ID" value="RSKR_0000656800.1"/>
    <property type="gene ID" value="RSKR_0000656800"/>
</dbReference>
<reference evidence="2" key="1">
    <citation type="submission" date="2016-11" db="UniProtKB">
        <authorList>
            <consortium name="WormBaseParasite"/>
        </authorList>
    </citation>
    <scope>IDENTIFICATION</scope>
    <source>
        <strain evidence="2">KR3021</strain>
    </source>
</reference>